<comment type="caution">
    <text evidence="3">The sequence shown here is derived from an EMBL/GenBank/DDBJ whole genome shotgun (WGS) entry which is preliminary data.</text>
</comment>
<keyword evidence="2" id="KW-1133">Transmembrane helix</keyword>
<proteinExistence type="predicted"/>
<dbReference type="AlphaFoldDB" id="X6NMB9"/>
<accession>X6NMB9</accession>
<protein>
    <submittedName>
        <fullName evidence="3">Uncharacterized protein</fullName>
    </submittedName>
</protein>
<evidence type="ECO:0000313" key="4">
    <source>
        <dbReference type="Proteomes" id="UP000023152"/>
    </source>
</evidence>
<gene>
    <name evidence="3" type="ORF">RFI_10600</name>
</gene>
<evidence type="ECO:0000256" key="2">
    <source>
        <dbReference type="SAM" id="Phobius"/>
    </source>
</evidence>
<dbReference type="Proteomes" id="UP000023152">
    <property type="component" value="Unassembled WGS sequence"/>
</dbReference>
<feature type="region of interest" description="Disordered" evidence="1">
    <location>
        <begin position="287"/>
        <end position="306"/>
    </location>
</feature>
<dbReference type="EMBL" id="ASPP01007800">
    <property type="protein sequence ID" value="ETO26537.1"/>
    <property type="molecule type" value="Genomic_DNA"/>
</dbReference>
<keyword evidence="4" id="KW-1185">Reference proteome</keyword>
<keyword evidence="2" id="KW-0812">Transmembrane</keyword>
<feature type="non-terminal residue" evidence="3">
    <location>
        <position position="1"/>
    </location>
</feature>
<keyword evidence="2" id="KW-0472">Membrane</keyword>
<name>X6NMB9_RETFI</name>
<reference evidence="3 4" key="1">
    <citation type="journal article" date="2013" name="Curr. Biol.">
        <title>The Genome of the Foraminiferan Reticulomyxa filosa.</title>
        <authorList>
            <person name="Glockner G."/>
            <person name="Hulsmann N."/>
            <person name="Schleicher M."/>
            <person name="Noegel A.A."/>
            <person name="Eichinger L."/>
            <person name="Gallinger C."/>
            <person name="Pawlowski J."/>
            <person name="Sierra R."/>
            <person name="Euteneuer U."/>
            <person name="Pillet L."/>
            <person name="Moustafa A."/>
            <person name="Platzer M."/>
            <person name="Groth M."/>
            <person name="Szafranski K."/>
            <person name="Schliwa M."/>
        </authorList>
    </citation>
    <scope>NUCLEOTIDE SEQUENCE [LARGE SCALE GENOMIC DNA]</scope>
</reference>
<evidence type="ECO:0000313" key="3">
    <source>
        <dbReference type="EMBL" id="ETO26537.1"/>
    </source>
</evidence>
<evidence type="ECO:0000256" key="1">
    <source>
        <dbReference type="SAM" id="MobiDB-lite"/>
    </source>
</evidence>
<sequence length="417" mass="47391">ITCEVKENDNRHQIEVIMQTTQGKNWCEGELEIFLRKDKMPLAVNSGEMMSLEIKTQLLSDNSGNDIKKDELMECDKNPVKIGLSGSLISCKQRLMFKQVSNKPCRISFETNMAHVTPFVTKPFIIVSHKLTVIKDVGLSAPEYKWYKDEGGKHNNIQCVIGIKDKHNEILNNLTVRIPIQLTLVYDNSSHPPVSNQEILSVDPSCGSMELNACGKLTISFRIEQISSPSSLSIDMDWSVVGLLFFFFSNVTLPFTFFLFCLFTNFFIEKNSYTCPVLVLSKRNKKRDKASPPSNLECVANDSSNTPKTREERIVSAIDHAKQVLLFLSQRPCSSDFDMTPSTTERKAVEYICSFCSGKAPHRDDVKHGSWCKIHQTLQNMESYHLHSVDVQPVSQFHFLHPCEGWGHSYPQKEELK</sequence>
<dbReference type="OrthoDB" id="69973at2759"/>
<feature type="transmembrane region" description="Helical" evidence="2">
    <location>
        <begin position="238"/>
        <end position="263"/>
    </location>
</feature>
<organism evidence="3 4">
    <name type="scientific">Reticulomyxa filosa</name>
    <dbReference type="NCBI Taxonomy" id="46433"/>
    <lineage>
        <taxon>Eukaryota</taxon>
        <taxon>Sar</taxon>
        <taxon>Rhizaria</taxon>
        <taxon>Retaria</taxon>
        <taxon>Foraminifera</taxon>
        <taxon>Monothalamids</taxon>
        <taxon>Reticulomyxidae</taxon>
        <taxon>Reticulomyxa</taxon>
    </lineage>
</organism>